<protein>
    <submittedName>
        <fullName evidence="3">MarR family transcriptional regulator</fullName>
    </submittedName>
</protein>
<dbReference type="InterPro" id="IPR025246">
    <property type="entry name" value="IS30-like_HTH"/>
</dbReference>
<evidence type="ECO:0000259" key="2">
    <source>
        <dbReference type="Pfam" id="PF13936"/>
    </source>
</evidence>
<dbReference type="PANTHER" id="PTHR10948">
    <property type="entry name" value="TRANSPOSASE"/>
    <property type="match status" value="1"/>
</dbReference>
<name>A0A9W6QZY3_9PSEU</name>
<dbReference type="AlphaFoldDB" id="A0A9W6QZY3"/>
<organism evidence="3 4">
    <name type="scientific">Amycolatopsis taiwanensis</name>
    <dbReference type="NCBI Taxonomy" id="342230"/>
    <lineage>
        <taxon>Bacteria</taxon>
        <taxon>Bacillati</taxon>
        <taxon>Actinomycetota</taxon>
        <taxon>Actinomycetes</taxon>
        <taxon>Pseudonocardiales</taxon>
        <taxon>Pseudonocardiaceae</taxon>
        <taxon>Amycolatopsis</taxon>
    </lineage>
</organism>
<dbReference type="InterPro" id="IPR036388">
    <property type="entry name" value="WH-like_DNA-bd_sf"/>
</dbReference>
<accession>A0A9W6QZY3</accession>
<evidence type="ECO:0000313" key="4">
    <source>
        <dbReference type="Proteomes" id="UP001165136"/>
    </source>
</evidence>
<feature type="domain" description="HTH marR-type" evidence="1">
    <location>
        <begin position="117"/>
        <end position="164"/>
    </location>
</feature>
<evidence type="ECO:0000259" key="1">
    <source>
        <dbReference type="Pfam" id="PF12802"/>
    </source>
</evidence>
<dbReference type="EMBL" id="BSTI01000005">
    <property type="protein sequence ID" value="GLY66031.1"/>
    <property type="molecule type" value="Genomic_DNA"/>
</dbReference>
<dbReference type="GO" id="GO:0032196">
    <property type="term" value="P:transposition"/>
    <property type="evidence" value="ECO:0007669"/>
    <property type="project" value="TreeGrafter"/>
</dbReference>
<dbReference type="Pfam" id="PF13936">
    <property type="entry name" value="HTH_38"/>
    <property type="match status" value="1"/>
</dbReference>
<dbReference type="Proteomes" id="UP001165136">
    <property type="component" value="Unassembled WGS sequence"/>
</dbReference>
<comment type="caution">
    <text evidence="3">The sequence shown here is derived from an EMBL/GenBank/DDBJ whole genome shotgun (WGS) entry which is preliminary data.</text>
</comment>
<sequence>MPGGRLTYEDRLRIAAGLAGGLGYSDIARRLARPTSTITREVARNGGPHAYRAAAAQAATVRRARRRRLAPPLTEPIPADTPYGRAPEAVRAFEHRFMTMMVQTGLPPMMAKVLVHLFTSDTGGRTAAELVQRLHVSPASISKAVGYLERVGLVRREREGPRRRERYLVHDDVWYRAWSASARSIQLWADTAQEGVSILGAATPAGARLDATSRFFQLIGHDMAETAERRRRDMSATSTP</sequence>
<dbReference type="InterPro" id="IPR000835">
    <property type="entry name" value="HTH_MarR-typ"/>
</dbReference>
<dbReference type="Pfam" id="PF12802">
    <property type="entry name" value="MarR_2"/>
    <property type="match status" value="1"/>
</dbReference>
<evidence type="ECO:0000313" key="3">
    <source>
        <dbReference type="EMBL" id="GLY66031.1"/>
    </source>
</evidence>
<dbReference type="InterPro" id="IPR051917">
    <property type="entry name" value="Transposase-Integrase"/>
</dbReference>
<reference evidence="3" key="1">
    <citation type="submission" date="2023-03" db="EMBL/GenBank/DDBJ databases">
        <title>Amycolatopsis taiwanensis NBRC 103393.</title>
        <authorList>
            <person name="Ichikawa N."/>
            <person name="Sato H."/>
            <person name="Tonouchi N."/>
        </authorList>
    </citation>
    <scope>NUCLEOTIDE SEQUENCE</scope>
    <source>
        <strain evidence="3">NBRC 103393</strain>
    </source>
</reference>
<dbReference type="GO" id="GO:0005829">
    <property type="term" value="C:cytosol"/>
    <property type="evidence" value="ECO:0007669"/>
    <property type="project" value="TreeGrafter"/>
</dbReference>
<proteinExistence type="predicted"/>
<dbReference type="GO" id="GO:0003700">
    <property type="term" value="F:DNA-binding transcription factor activity"/>
    <property type="evidence" value="ECO:0007669"/>
    <property type="project" value="InterPro"/>
</dbReference>
<gene>
    <name evidence="3" type="ORF">Atai01_26500</name>
</gene>
<dbReference type="GO" id="GO:0004803">
    <property type="term" value="F:transposase activity"/>
    <property type="evidence" value="ECO:0007669"/>
    <property type="project" value="TreeGrafter"/>
</dbReference>
<dbReference type="InterPro" id="IPR036390">
    <property type="entry name" value="WH_DNA-bd_sf"/>
</dbReference>
<dbReference type="Gene3D" id="1.10.10.10">
    <property type="entry name" value="Winged helix-like DNA-binding domain superfamily/Winged helix DNA-binding domain"/>
    <property type="match status" value="1"/>
</dbReference>
<feature type="domain" description="Transposase IS30-like HTH" evidence="2">
    <location>
        <begin position="5"/>
        <end position="45"/>
    </location>
</feature>
<keyword evidence="4" id="KW-1185">Reference proteome</keyword>
<dbReference type="SUPFAM" id="SSF46785">
    <property type="entry name" value="Winged helix' DNA-binding domain"/>
    <property type="match status" value="1"/>
</dbReference>
<dbReference type="PANTHER" id="PTHR10948:SF23">
    <property type="entry name" value="TRANSPOSASE INSI FOR INSERTION SEQUENCE ELEMENT IS30A-RELATED"/>
    <property type="match status" value="1"/>
</dbReference>